<feature type="region of interest" description="Disordered" evidence="21">
    <location>
        <begin position="447"/>
        <end position="556"/>
    </location>
</feature>
<feature type="compositionally biased region" description="Basic and acidic residues" evidence="21">
    <location>
        <begin position="459"/>
        <end position="471"/>
    </location>
</feature>
<comment type="function">
    <text evidence="19">Receptor for basic fibroblast growth factor.</text>
</comment>
<sequence length="1581" mass="174117">MALLSEKVTSGQREVRSRRDICGWVATIRAPEVRRAGSPGSEFVTTNRLAESDDPPVIDYDALLEKTSGDFGIRSDIVEAAGQEPEYHGADTLVVPLYIPEGAVPINLARIARSETSDHRVELVKLEVPHSESLLIRRIGPITGRRPPALRSVTYRPRQRPRTGQLPPIRRSDLEGFRPAVSTTPKSPSNFNGAPPPLIGFGMRLSLTNSGRLGTVQDQSSQQTESHSDDEFEDNIRAKKNELSKNSQFHDLRTTESNSSEASTLKTTTSTSSITTAEKPRSTIKFLKRPITTTSTPSSASSSTQSVTTTSESTTKSSLSVSITTDSTPTTSTLKPASPITTTTSTSPKPSLSTEKTPAKISSTTTLSPLNVVSTTKLPVTSTTVWDRRSILFPKPVESILKVNTAETTTTTPTTTTEKSSTTRNPVAPLRSLPLWLTRTNTSLTTVKPNIASSQNKTRITEISERPRTDRGQLNSSSKSTTESNTSQRLSSTTTESPKTTRRSSLRLGASSEKQLTTTSSTTDSTTSPFKSMANDEILKDKSTGNTENASKAEDVLNITETRVSTETPGVTNENAVVIDSNRDSTSTREEDKEWNLPLFRVTTEKSNQAESSTEKIESAIRLSDVIRETEILSLKVDESGRKVISRVSDVAKEDSEVLPVSEEESKPLGTSQRKIFRRPRPNSENKETSGRIRELAIHERLRRPDWRRTAPPPITQLSDFFKIPKETVAISTVRRDETTTQRASKTTITVSATTSPTPTTTTVKSPEEIVIESLTEIMRDATSNNKSKDKVSNIASNLEALNQRLAERGIHIIHAEVDGVRIILDNRTLPRPTTPPTPTTFHPPAGFTVTFTPTISTTTEKYSTRSVFPVSETHESLLFPIAKTEEELEKDISTSIRTSLSVHTLKPTDLENETDSENEVQGTTNDSSFTTFKPTVIRKLTTKLRGESQSPVLTASILPSSEDAIDDIPSANNTKQEENPETPIVGDTFLPIRTSSPAGVGEKEEERSSSSVAIFATSTVPPSVTTRTRSTTVPITTRIVAAEGNTPNHDKSFFDEPIADSEEQPEITSVHPTSHHRPAVISKPEDEHSLSDVSFNSSATRESGFDTFSYATIQEDTPPTPLDKKSKSALDSPTAASSSTTRRPVIEVISITKEIPDEENAHESVAAAEEVGGEDYTDTSSSASTTVYAIGVIGIIPAAGLAAFLAKKFLRKTQKALPDSEERAEGFTPITHHSRKPSQTNTLDIEPSSVEAKNPKFSPWEFPRSKLRIVSVLGEGNFGVVWKAEARELCACEGSPGGPTVLVAVKGVKDGAGVKEKQDLLKELAIMQHIGQHPNIVTLLGCCTQQEPHYLVMEYVMFGKLLTFLRDHRTRHNYYNFSSDTEALTSKDLTRFACQIATGCDYLQMRGIIHRDLAARNILVDHNKVCKIADFGLARNVKDLGSDIYEQKSRGALPIRWMAPESLYMSIFTHKSDVWSLGILCWEIVTLGSTPYPGMTAREVMRRVREGYRLERPEHCRPEFYHIVTKCWHQDLNKRPSFTELKMEMSQLLEHGHHAYPCIDLENFPEANYFSMHDNDDEKL</sequence>
<dbReference type="Gene3D" id="1.10.510.10">
    <property type="entry name" value="Transferase(Phosphotransferase) domain 1"/>
    <property type="match status" value="1"/>
</dbReference>
<evidence type="ECO:0000256" key="4">
    <source>
        <dbReference type="ARBA" id="ARBA00022679"/>
    </source>
</evidence>
<evidence type="ECO:0000256" key="21">
    <source>
        <dbReference type="SAM" id="MobiDB-lite"/>
    </source>
</evidence>
<evidence type="ECO:0000256" key="2">
    <source>
        <dbReference type="ARBA" id="ARBA00011902"/>
    </source>
</evidence>
<dbReference type="InterPro" id="IPR008266">
    <property type="entry name" value="Tyr_kinase_AS"/>
</dbReference>
<dbReference type="Proteomes" id="UP001381693">
    <property type="component" value="Unassembled WGS sequence"/>
</dbReference>
<dbReference type="FunFam" id="1.10.510.10:FF:000462">
    <property type="entry name" value="Receptor tyrosine kinase"/>
    <property type="match status" value="1"/>
</dbReference>
<keyword evidence="17" id="KW-0393">Immunoglobulin domain</keyword>
<dbReference type="PRINTS" id="PR00109">
    <property type="entry name" value="TYRKINASE"/>
</dbReference>
<keyword evidence="5" id="KW-0812">Transmembrane</keyword>
<feature type="region of interest" description="Disordered" evidence="21">
    <location>
        <begin position="1112"/>
        <end position="1144"/>
    </location>
</feature>
<dbReference type="InterPro" id="IPR017441">
    <property type="entry name" value="Protein_kinase_ATP_BS"/>
</dbReference>
<feature type="binding site" evidence="20">
    <location>
        <position position="1307"/>
    </location>
    <ligand>
        <name>ATP</name>
        <dbReference type="ChEBI" id="CHEBI:30616"/>
    </ligand>
</feature>
<feature type="compositionally biased region" description="Polar residues" evidence="21">
    <location>
        <begin position="488"/>
        <end position="498"/>
    </location>
</feature>
<keyword evidence="13" id="KW-0829">Tyrosine-protein kinase</keyword>
<evidence type="ECO:0000256" key="10">
    <source>
        <dbReference type="ARBA" id="ARBA00022840"/>
    </source>
</evidence>
<dbReference type="GO" id="GO:0004714">
    <property type="term" value="F:transmembrane receptor protein tyrosine kinase activity"/>
    <property type="evidence" value="ECO:0007669"/>
    <property type="project" value="UniProtKB-EC"/>
</dbReference>
<dbReference type="FunFam" id="3.30.200.20:FF:000593">
    <property type="entry name" value="Predicted protein"/>
    <property type="match status" value="1"/>
</dbReference>
<comment type="catalytic activity">
    <reaction evidence="18">
        <text>L-tyrosyl-[protein] + ATP = O-phospho-L-tyrosyl-[protein] + ADP + H(+)</text>
        <dbReference type="Rhea" id="RHEA:10596"/>
        <dbReference type="Rhea" id="RHEA-COMP:10136"/>
        <dbReference type="Rhea" id="RHEA-COMP:20101"/>
        <dbReference type="ChEBI" id="CHEBI:15378"/>
        <dbReference type="ChEBI" id="CHEBI:30616"/>
        <dbReference type="ChEBI" id="CHEBI:46858"/>
        <dbReference type="ChEBI" id="CHEBI:61978"/>
        <dbReference type="ChEBI" id="CHEBI:456216"/>
        <dbReference type="EC" id="2.7.10.1"/>
    </reaction>
</comment>
<evidence type="ECO:0000256" key="7">
    <source>
        <dbReference type="ARBA" id="ARBA00022737"/>
    </source>
</evidence>
<feature type="region of interest" description="Disordered" evidence="21">
    <location>
        <begin position="1156"/>
        <end position="1181"/>
    </location>
</feature>
<feature type="compositionally biased region" description="Polar residues" evidence="21">
    <location>
        <begin position="181"/>
        <end position="192"/>
    </location>
</feature>
<accession>A0AAN8XNS7</accession>
<feature type="compositionally biased region" description="Low complexity" evidence="21">
    <location>
        <begin position="405"/>
        <end position="423"/>
    </location>
</feature>
<evidence type="ECO:0000256" key="13">
    <source>
        <dbReference type="ARBA" id="ARBA00023137"/>
    </source>
</evidence>
<feature type="region of interest" description="Disordered" evidence="21">
    <location>
        <begin position="971"/>
        <end position="1012"/>
    </location>
</feature>
<dbReference type="PROSITE" id="PS00107">
    <property type="entry name" value="PROTEIN_KINASE_ATP"/>
    <property type="match status" value="1"/>
</dbReference>
<dbReference type="EMBL" id="JAXCGZ010001936">
    <property type="protein sequence ID" value="KAK7084948.1"/>
    <property type="molecule type" value="Genomic_DNA"/>
</dbReference>
<evidence type="ECO:0000256" key="11">
    <source>
        <dbReference type="ARBA" id="ARBA00022989"/>
    </source>
</evidence>
<feature type="compositionally biased region" description="Basic and acidic residues" evidence="21">
    <location>
        <begin position="241"/>
        <end position="254"/>
    </location>
</feature>
<evidence type="ECO:0000256" key="14">
    <source>
        <dbReference type="ARBA" id="ARBA00023157"/>
    </source>
</evidence>
<feature type="region of interest" description="Disordered" evidence="21">
    <location>
        <begin position="147"/>
        <end position="204"/>
    </location>
</feature>
<feature type="region of interest" description="Disordered" evidence="21">
    <location>
        <begin position="1062"/>
        <end position="1099"/>
    </location>
</feature>
<dbReference type="Pfam" id="PF07714">
    <property type="entry name" value="PK_Tyr_Ser-Thr"/>
    <property type="match status" value="1"/>
</dbReference>
<dbReference type="SMART" id="SM00219">
    <property type="entry name" value="TyrKc"/>
    <property type="match status" value="1"/>
</dbReference>
<dbReference type="InterPro" id="IPR020635">
    <property type="entry name" value="Tyr_kinase_cat_dom"/>
</dbReference>
<name>A0AAN8XNS7_HALRR</name>
<dbReference type="GO" id="GO:0005886">
    <property type="term" value="C:plasma membrane"/>
    <property type="evidence" value="ECO:0007669"/>
    <property type="project" value="TreeGrafter"/>
</dbReference>
<evidence type="ECO:0000259" key="22">
    <source>
        <dbReference type="PROSITE" id="PS50011"/>
    </source>
</evidence>
<keyword evidence="10 20" id="KW-0067">ATP-binding</keyword>
<reference evidence="23 24" key="1">
    <citation type="submission" date="2023-11" db="EMBL/GenBank/DDBJ databases">
        <title>Halocaridina rubra genome assembly.</title>
        <authorList>
            <person name="Smith C."/>
        </authorList>
    </citation>
    <scope>NUCLEOTIDE SEQUENCE [LARGE SCALE GENOMIC DNA]</scope>
    <source>
        <strain evidence="23">EP-1</strain>
        <tissue evidence="23">Whole</tissue>
    </source>
</reference>
<feature type="compositionally biased region" description="Low complexity" evidence="21">
    <location>
        <begin position="1133"/>
        <end position="1144"/>
    </location>
</feature>
<keyword evidence="15" id="KW-0675">Receptor</keyword>
<evidence type="ECO:0000256" key="12">
    <source>
        <dbReference type="ARBA" id="ARBA00023136"/>
    </source>
</evidence>
<evidence type="ECO:0000256" key="20">
    <source>
        <dbReference type="PROSITE-ProRule" id="PRU10141"/>
    </source>
</evidence>
<evidence type="ECO:0000313" key="24">
    <source>
        <dbReference type="Proteomes" id="UP001381693"/>
    </source>
</evidence>
<feature type="compositionally biased region" description="Low complexity" evidence="21">
    <location>
        <begin position="259"/>
        <end position="276"/>
    </location>
</feature>
<evidence type="ECO:0000256" key="15">
    <source>
        <dbReference type="ARBA" id="ARBA00023170"/>
    </source>
</evidence>
<keyword evidence="3" id="KW-0597">Phosphoprotein</keyword>
<evidence type="ECO:0000256" key="8">
    <source>
        <dbReference type="ARBA" id="ARBA00022741"/>
    </source>
</evidence>
<dbReference type="EC" id="2.7.10.1" evidence="2"/>
<evidence type="ECO:0000256" key="3">
    <source>
        <dbReference type="ARBA" id="ARBA00022553"/>
    </source>
</evidence>
<dbReference type="CDD" id="cd00192">
    <property type="entry name" value="PTKc"/>
    <property type="match status" value="1"/>
</dbReference>
<feature type="region of interest" description="Disordered" evidence="21">
    <location>
        <begin position="404"/>
        <end position="429"/>
    </location>
</feature>
<dbReference type="PANTHER" id="PTHR24416:SF481">
    <property type="entry name" value="TIE-LIKE RECEPTOR TYROSINE KINASE"/>
    <property type="match status" value="1"/>
</dbReference>
<dbReference type="SUPFAM" id="SSF56112">
    <property type="entry name" value="Protein kinase-like (PK-like)"/>
    <property type="match status" value="1"/>
</dbReference>
<keyword evidence="8 20" id="KW-0547">Nucleotide-binding</keyword>
<feature type="compositionally biased region" description="Low complexity" evidence="21">
    <location>
        <begin position="292"/>
        <end position="356"/>
    </location>
</feature>
<dbReference type="Gene3D" id="3.30.200.20">
    <property type="entry name" value="Phosphorylase Kinase, domain 1"/>
    <property type="match status" value="1"/>
</dbReference>
<dbReference type="PROSITE" id="PS50011">
    <property type="entry name" value="PROTEIN_KINASE_DOM"/>
    <property type="match status" value="1"/>
</dbReference>
<keyword evidence="7" id="KW-0677">Repeat</keyword>
<keyword evidence="11" id="KW-1133">Transmembrane helix</keyword>
<dbReference type="InterPro" id="IPR000719">
    <property type="entry name" value="Prot_kinase_dom"/>
</dbReference>
<keyword evidence="16" id="KW-0325">Glycoprotein</keyword>
<feature type="region of interest" description="Disordered" evidence="21">
    <location>
        <begin position="1218"/>
        <end position="1255"/>
    </location>
</feature>
<dbReference type="InterPro" id="IPR001245">
    <property type="entry name" value="Ser-Thr/Tyr_kinase_cat_dom"/>
</dbReference>
<evidence type="ECO:0000256" key="1">
    <source>
        <dbReference type="ARBA" id="ARBA00004167"/>
    </source>
</evidence>
<evidence type="ECO:0000256" key="18">
    <source>
        <dbReference type="ARBA" id="ARBA00051243"/>
    </source>
</evidence>
<keyword evidence="9" id="KW-0418">Kinase</keyword>
<keyword evidence="14" id="KW-1015">Disulfide bond</keyword>
<evidence type="ECO:0000313" key="23">
    <source>
        <dbReference type="EMBL" id="KAK7084948.1"/>
    </source>
</evidence>
<evidence type="ECO:0000256" key="17">
    <source>
        <dbReference type="ARBA" id="ARBA00023319"/>
    </source>
</evidence>
<feature type="compositionally biased region" description="Low complexity" evidence="21">
    <location>
        <begin position="475"/>
        <end position="487"/>
    </location>
</feature>
<comment type="caution">
    <text evidence="23">The sequence shown here is derived from an EMBL/GenBank/DDBJ whole genome shotgun (WGS) entry which is preliminary data.</text>
</comment>
<keyword evidence="12" id="KW-0472">Membrane</keyword>
<dbReference type="InterPro" id="IPR011009">
    <property type="entry name" value="Kinase-like_dom_sf"/>
</dbReference>
<feature type="compositionally biased region" description="Low complexity" evidence="21">
    <location>
        <begin position="517"/>
        <end position="528"/>
    </location>
</feature>
<dbReference type="GO" id="GO:0005524">
    <property type="term" value="F:ATP binding"/>
    <property type="evidence" value="ECO:0007669"/>
    <property type="project" value="UniProtKB-UniRule"/>
</dbReference>
<feature type="region of interest" description="Disordered" evidence="21">
    <location>
        <begin position="829"/>
        <end position="848"/>
    </location>
</feature>
<evidence type="ECO:0000256" key="6">
    <source>
        <dbReference type="ARBA" id="ARBA00022729"/>
    </source>
</evidence>
<evidence type="ECO:0000256" key="16">
    <source>
        <dbReference type="ARBA" id="ARBA00023180"/>
    </source>
</evidence>
<dbReference type="PANTHER" id="PTHR24416">
    <property type="entry name" value="TYROSINE-PROTEIN KINASE RECEPTOR"/>
    <property type="match status" value="1"/>
</dbReference>
<evidence type="ECO:0000256" key="5">
    <source>
        <dbReference type="ARBA" id="ARBA00022692"/>
    </source>
</evidence>
<feature type="compositionally biased region" description="Basic and acidic residues" evidence="21">
    <location>
        <begin position="682"/>
        <end position="691"/>
    </location>
</feature>
<evidence type="ECO:0000256" key="19">
    <source>
        <dbReference type="ARBA" id="ARBA00056965"/>
    </source>
</evidence>
<organism evidence="23 24">
    <name type="scientific">Halocaridina rubra</name>
    <name type="common">Hawaiian red shrimp</name>
    <dbReference type="NCBI Taxonomy" id="373956"/>
    <lineage>
        <taxon>Eukaryota</taxon>
        <taxon>Metazoa</taxon>
        <taxon>Ecdysozoa</taxon>
        <taxon>Arthropoda</taxon>
        <taxon>Crustacea</taxon>
        <taxon>Multicrustacea</taxon>
        <taxon>Malacostraca</taxon>
        <taxon>Eumalacostraca</taxon>
        <taxon>Eucarida</taxon>
        <taxon>Decapoda</taxon>
        <taxon>Pleocyemata</taxon>
        <taxon>Caridea</taxon>
        <taxon>Atyoidea</taxon>
        <taxon>Atyidae</taxon>
        <taxon>Halocaridina</taxon>
    </lineage>
</organism>
<keyword evidence="6" id="KW-0732">Signal</keyword>
<feature type="domain" description="Protein kinase" evidence="22">
    <location>
        <begin position="1268"/>
        <end position="1558"/>
    </location>
</feature>
<feature type="region of interest" description="Disordered" evidence="21">
    <location>
        <begin position="241"/>
        <end position="363"/>
    </location>
</feature>
<proteinExistence type="predicted"/>
<dbReference type="InterPro" id="IPR050122">
    <property type="entry name" value="RTK"/>
</dbReference>
<evidence type="ECO:0000256" key="9">
    <source>
        <dbReference type="ARBA" id="ARBA00022777"/>
    </source>
</evidence>
<dbReference type="PROSITE" id="PS00109">
    <property type="entry name" value="PROTEIN_KINASE_TYR"/>
    <property type="match status" value="1"/>
</dbReference>
<gene>
    <name evidence="23" type="ORF">SK128_003296</name>
</gene>
<keyword evidence="4" id="KW-0808">Transferase</keyword>
<feature type="region of interest" description="Disordered" evidence="21">
    <location>
        <begin position="659"/>
        <end position="691"/>
    </location>
</feature>
<comment type="subcellular location">
    <subcellularLocation>
        <location evidence="1">Membrane</location>
        <topology evidence="1">Single-pass membrane protein</topology>
    </subcellularLocation>
</comment>
<protein>
    <recommendedName>
        <fullName evidence="2">receptor protein-tyrosine kinase</fullName>
        <ecNumber evidence="2">2.7.10.1</ecNumber>
    </recommendedName>
</protein>
<feature type="compositionally biased region" description="Polar residues" evidence="21">
    <location>
        <begin position="447"/>
        <end position="458"/>
    </location>
</feature>
<dbReference type="GO" id="GO:0043235">
    <property type="term" value="C:receptor complex"/>
    <property type="evidence" value="ECO:0007669"/>
    <property type="project" value="TreeGrafter"/>
</dbReference>
<keyword evidence="24" id="KW-1185">Reference proteome</keyword>
<dbReference type="GO" id="GO:0007169">
    <property type="term" value="P:cell surface receptor protein tyrosine kinase signaling pathway"/>
    <property type="evidence" value="ECO:0007669"/>
    <property type="project" value="TreeGrafter"/>
</dbReference>